<dbReference type="OrthoDB" id="1137593at2"/>
<dbReference type="GO" id="GO:0006355">
    <property type="term" value="P:regulation of DNA-templated transcription"/>
    <property type="evidence" value="ECO:0007669"/>
    <property type="project" value="InterPro"/>
</dbReference>
<dbReference type="RefSeq" id="WP_117443993.1">
    <property type="nucleotide sequence ID" value="NZ_JAJFEN010000041.1"/>
</dbReference>
<dbReference type="SMART" id="SM00421">
    <property type="entry name" value="HTH_LUXR"/>
    <property type="match status" value="1"/>
</dbReference>
<keyword evidence="1" id="KW-0805">Transcription regulation</keyword>
<accession>A0A3E2VTK4</accession>
<keyword evidence="3" id="KW-0804">Transcription</keyword>
<dbReference type="Pfam" id="PF00196">
    <property type="entry name" value="GerE"/>
    <property type="match status" value="1"/>
</dbReference>
<feature type="domain" description="HTH luxR-type" evidence="4">
    <location>
        <begin position="695"/>
        <end position="758"/>
    </location>
</feature>
<comment type="caution">
    <text evidence="5">The sequence shown here is derived from an EMBL/GenBank/DDBJ whole genome shotgun (WGS) entry which is preliminary data.</text>
</comment>
<dbReference type="SUPFAM" id="SSF46894">
    <property type="entry name" value="C-terminal effector domain of the bipartite response regulators"/>
    <property type="match status" value="1"/>
</dbReference>
<dbReference type="CDD" id="cd06170">
    <property type="entry name" value="LuxR_C_like"/>
    <property type="match status" value="1"/>
</dbReference>
<protein>
    <submittedName>
        <fullName evidence="5">DNA-binding response regulator</fullName>
    </submittedName>
</protein>
<dbReference type="Pfam" id="PF25873">
    <property type="entry name" value="WHD_MalT"/>
    <property type="match status" value="1"/>
</dbReference>
<dbReference type="GO" id="GO:0003677">
    <property type="term" value="F:DNA binding"/>
    <property type="evidence" value="ECO:0007669"/>
    <property type="project" value="UniProtKB-KW"/>
</dbReference>
<name>A0A3E2VTK4_CLOIN</name>
<dbReference type="InterPro" id="IPR000792">
    <property type="entry name" value="Tscrpt_reg_LuxR_C"/>
</dbReference>
<evidence type="ECO:0000256" key="3">
    <source>
        <dbReference type="ARBA" id="ARBA00023163"/>
    </source>
</evidence>
<dbReference type="InterPro" id="IPR016032">
    <property type="entry name" value="Sig_transdc_resp-reg_C-effctor"/>
</dbReference>
<evidence type="ECO:0000256" key="1">
    <source>
        <dbReference type="ARBA" id="ARBA00023015"/>
    </source>
</evidence>
<dbReference type="PANTHER" id="PTHR44688:SF16">
    <property type="entry name" value="DNA-BINDING TRANSCRIPTIONAL ACTIVATOR DEVR_DOSR"/>
    <property type="match status" value="1"/>
</dbReference>
<evidence type="ECO:0000313" key="6">
    <source>
        <dbReference type="Proteomes" id="UP000260025"/>
    </source>
</evidence>
<dbReference type="InterPro" id="IPR036388">
    <property type="entry name" value="WH-like_DNA-bd_sf"/>
</dbReference>
<dbReference type="InterPro" id="IPR027417">
    <property type="entry name" value="P-loop_NTPase"/>
</dbReference>
<dbReference type="PANTHER" id="PTHR44688">
    <property type="entry name" value="DNA-BINDING TRANSCRIPTIONAL ACTIVATOR DEVR_DOSR"/>
    <property type="match status" value="1"/>
</dbReference>
<evidence type="ECO:0000256" key="2">
    <source>
        <dbReference type="ARBA" id="ARBA00023125"/>
    </source>
</evidence>
<keyword evidence="2 5" id="KW-0238">DNA-binding</keyword>
<dbReference type="Gene3D" id="1.10.10.10">
    <property type="entry name" value="Winged helix-like DNA-binding domain superfamily/Winged helix DNA-binding domain"/>
    <property type="match status" value="1"/>
</dbReference>
<organism evidence="5 6">
    <name type="scientific">Clostridium innocuum</name>
    <dbReference type="NCBI Taxonomy" id="1522"/>
    <lineage>
        <taxon>Bacteria</taxon>
        <taxon>Bacillati</taxon>
        <taxon>Bacillota</taxon>
        <taxon>Clostridia</taxon>
        <taxon>Eubacteriales</taxon>
        <taxon>Clostridiaceae</taxon>
        <taxon>Clostridium</taxon>
    </lineage>
</organism>
<evidence type="ECO:0000259" key="4">
    <source>
        <dbReference type="PROSITE" id="PS50043"/>
    </source>
</evidence>
<evidence type="ECO:0000313" key="5">
    <source>
        <dbReference type="EMBL" id="RGC13815.1"/>
    </source>
</evidence>
<dbReference type="EMBL" id="QVEV01000027">
    <property type="protein sequence ID" value="RGC13815.1"/>
    <property type="molecule type" value="Genomic_DNA"/>
</dbReference>
<dbReference type="Proteomes" id="UP000260025">
    <property type="component" value="Unassembled WGS sequence"/>
</dbReference>
<sequence length="758" mass="89629">MRQIARKQLNAMLKHMDSYPLICIYGPDGFGKTTAIAAFLHNRKERCCWIHMHKKNRKQLGEIFQKSIESGRYDIIILDQYRNHILDRQIMEVYERREHSCRLILLASGIPSFFNSELYRWALLIPTTMLRFQFADVQKLAAVNQICIDEREVRDILRATCGWTVGVHALLEEYGAVRTLHPDMQLFPLFDVYIYRQLNQAQRQSLAVLSVPEHFNTQLIEALCVDTGIMKILTWMMNFHWFVQADRATRHFTYTPIFRDFLYDKFLTYEKNPSHLYRKIADYYESSGDILNCLRQLYLLKDYKKILQLLELYESKNFADYDADLMRNIYQMVPMELYVDYPYAWLHAIMDNFNNLQDIFYGKQLLEGFLHALQSGCLHGDEKLLQGEVELILAYSRYNNLHEMSRYFKRSKTLLRNQTSRIGNPEIISTFGSPHNLFLYHRKPGDIQRIINIIHKDLHYYYEITNNSNGGLKEQAAAEQQLESGRFTESIHTAWEAYYIAEHYRQKWICVSSLFTIGRAAYHLRDQTLLQFVHQQLSALREKVTLPPLLSEIDLAQAYLYILSDQCESVAEWIREGREGDLLQGAILYSSVVYGMYLIKIRNYAKLRVVASLLESQSHETRQMFGMIYALLFHCILMNAENQQDMLLEDVRHIIKICQPDGIMTVILEIGKDVFLSCSNSWKWRKLKRLLEEHRDYNSYGLTERELELVDYVLKGYSRKEMAEVSGLRENTIASYMKKLYRKLDIHNRRELKKMFMK</sequence>
<gene>
    <name evidence="5" type="ORF">DXA38_15690</name>
</gene>
<dbReference type="PRINTS" id="PR00038">
    <property type="entry name" value="HTHLUXR"/>
</dbReference>
<dbReference type="InterPro" id="IPR059106">
    <property type="entry name" value="WHD_MalT"/>
</dbReference>
<proteinExistence type="predicted"/>
<dbReference type="PROSITE" id="PS50043">
    <property type="entry name" value="HTH_LUXR_2"/>
    <property type="match status" value="1"/>
</dbReference>
<dbReference type="AlphaFoldDB" id="A0A3E2VTK4"/>
<dbReference type="Gene3D" id="3.40.50.300">
    <property type="entry name" value="P-loop containing nucleotide triphosphate hydrolases"/>
    <property type="match status" value="1"/>
</dbReference>
<reference evidence="5 6" key="1">
    <citation type="submission" date="2018-08" db="EMBL/GenBank/DDBJ databases">
        <title>A genome reference for cultivated species of the human gut microbiota.</title>
        <authorList>
            <person name="Zou Y."/>
            <person name="Xue W."/>
            <person name="Luo G."/>
        </authorList>
    </citation>
    <scope>NUCLEOTIDE SEQUENCE [LARGE SCALE GENOMIC DNA]</scope>
    <source>
        <strain evidence="5 6">OF01-2LB</strain>
    </source>
</reference>
<dbReference type="SUPFAM" id="SSF52540">
    <property type="entry name" value="P-loop containing nucleoside triphosphate hydrolases"/>
    <property type="match status" value="1"/>
</dbReference>